<keyword evidence="1" id="KW-1133">Transmembrane helix</keyword>
<protein>
    <recommendedName>
        <fullName evidence="4">Transmembrane protein</fullName>
    </recommendedName>
</protein>
<dbReference type="OrthoDB" id="9181360at2"/>
<evidence type="ECO:0000313" key="2">
    <source>
        <dbReference type="EMBL" id="ACT50235.1"/>
    </source>
</evidence>
<keyword evidence="1" id="KW-0812">Transmembrane</keyword>
<reference evidence="2 3" key="2">
    <citation type="journal article" date="2011" name="J. Bacteriol.">
        <title>Genomes of three methylotrophs from a single niche uncover genetic and metabolic divergence of Methylophilaceae.</title>
        <authorList>
            <person name="Lapidus A."/>
            <person name="Clum A."/>
            <person name="Labutti K."/>
            <person name="Kaluzhnaya M.G."/>
            <person name="Lim S."/>
            <person name="Beck D.A."/>
            <person name="Glavina Del Rio T."/>
            <person name="Nolan M."/>
            <person name="Mavromatis K."/>
            <person name="Huntemann M."/>
            <person name="Lucas S."/>
            <person name="Lidstrom M.E."/>
            <person name="Ivanova N."/>
            <person name="Chistoserdova L."/>
        </authorList>
    </citation>
    <scope>NUCLEOTIDE SEQUENCE [LARGE SCALE GENOMIC DNA]</scope>
    <source>
        <strain evidence="2 3">SIP3-4</strain>
    </source>
</reference>
<dbReference type="KEGG" id="mei:Msip34_0988"/>
<dbReference type="RefSeq" id="WP_015829762.1">
    <property type="nucleotide sequence ID" value="NC_012969.1"/>
</dbReference>
<feature type="transmembrane region" description="Helical" evidence="1">
    <location>
        <begin position="32"/>
        <end position="52"/>
    </location>
</feature>
<dbReference type="Pfam" id="PF09842">
    <property type="entry name" value="DUF2069"/>
    <property type="match status" value="1"/>
</dbReference>
<dbReference type="HOGENOM" id="CLU_122357_0_1_4"/>
<keyword evidence="1" id="KW-0472">Membrane</keyword>
<dbReference type="Proteomes" id="UP000002743">
    <property type="component" value="Chromosome"/>
</dbReference>
<dbReference type="EMBL" id="CP001674">
    <property type="protein sequence ID" value="ACT50235.1"/>
    <property type="molecule type" value="Genomic_DNA"/>
</dbReference>
<dbReference type="InterPro" id="IPR018643">
    <property type="entry name" value="DUF2069_membrane"/>
</dbReference>
<feature type="transmembrane region" description="Helical" evidence="1">
    <location>
        <begin position="85"/>
        <end position="106"/>
    </location>
</feature>
<dbReference type="STRING" id="582744.Msip34_0988"/>
<organism evidence="2 3">
    <name type="scientific">Methylovorus glucosotrophus (strain SIP3-4)</name>
    <dbReference type="NCBI Taxonomy" id="582744"/>
    <lineage>
        <taxon>Bacteria</taxon>
        <taxon>Pseudomonadati</taxon>
        <taxon>Pseudomonadota</taxon>
        <taxon>Betaproteobacteria</taxon>
        <taxon>Nitrosomonadales</taxon>
        <taxon>Methylophilaceae</taxon>
        <taxon>Methylovorus</taxon>
    </lineage>
</organism>
<dbReference type="eggNOG" id="COG3308">
    <property type="taxonomic scope" value="Bacteria"/>
</dbReference>
<dbReference type="AlphaFoldDB" id="C6XCG0"/>
<gene>
    <name evidence="2" type="ordered locus">Msip34_0988</name>
</gene>
<evidence type="ECO:0008006" key="4">
    <source>
        <dbReference type="Google" id="ProtNLM"/>
    </source>
</evidence>
<proteinExistence type="predicted"/>
<accession>C6XCG0</accession>
<feature type="transmembrane region" description="Helical" evidence="1">
    <location>
        <begin position="59"/>
        <end position="79"/>
    </location>
</feature>
<reference evidence="3" key="1">
    <citation type="submission" date="2009-07" db="EMBL/GenBank/DDBJ databases">
        <title>Complete sequence of chromosome of Methylovorus sp. SIP3-4.</title>
        <authorList>
            <person name="Lucas S."/>
            <person name="Copeland A."/>
            <person name="Lapidus A."/>
            <person name="Glavina del Rio T."/>
            <person name="Tice H."/>
            <person name="Bruce D."/>
            <person name="Goodwin L."/>
            <person name="Pitluck S."/>
            <person name="Clum A."/>
            <person name="Larimer F."/>
            <person name="Land M."/>
            <person name="Hauser L."/>
            <person name="Kyrpides N."/>
            <person name="Mikhailova N."/>
            <person name="Kayluzhnaya M."/>
            <person name="Chistoserdova L."/>
        </authorList>
    </citation>
    <scope>NUCLEOTIDE SEQUENCE [LARGE SCALE GENOMIC DNA]</scope>
    <source>
        <strain evidence="3">SIP3-4</strain>
    </source>
</reference>
<keyword evidence="3" id="KW-1185">Reference proteome</keyword>
<evidence type="ECO:0000313" key="3">
    <source>
        <dbReference type="Proteomes" id="UP000002743"/>
    </source>
</evidence>
<name>C6XCG0_METGS</name>
<sequence precursor="true">MIKGLRLGASFSLIALILLCLAWEGWLAPLRPGGSMLIWKAAFLLPALFGVLRGKRYTYQWACMFILFYFTEGCVRAWADSGLSAQLALIEVALTLVFFTCAIFYARFTRPSQMATAANKAAAQGQTQS</sequence>
<evidence type="ECO:0000256" key="1">
    <source>
        <dbReference type="SAM" id="Phobius"/>
    </source>
</evidence>